<dbReference type="AlphaFoldDB" id="A0A8J2VCB5"/>
<dbReference type="InterPro" id="IPR015797">
    <property type="entry name" value="NUDIX_hydrolase-like_dom_sf"/>
</dbReference>
<organism evidence="8 9">
    <name type="scientific">Marinithermofilum abyssi</name>
    <dbReference type="NCBI Taxonomy" id="1571185"/>
    <lineage>
        <taxon>Bacteria</taxon>
        <taxon>Bacillati</taxon>
        <taxon>Bacillota</taxon>
        <taxon>Bacilli</taxon>
        <taxon>Bacillales</taxon>
        <taxon>Thermoactinomycetaceae</taxon>
        <taxon>Marinithermofilum</taxon>
    </lineage>
</organism>
<dbReference type="PANTHER" id="PTHR43758:SF2">
    <property type="entry name" value="OXIDIZED PURINE NUCLEOSIDE TRIPHOSPHATE HYDROLASE"/>
    <property type="match status" value="1"/>
</dbReference>
<evidence type="ECO:0000256" key="5">
    <source>
        <dbReference type="ARBA" id="ARBA00022842"/>
    </source>
</evidence>
<dbReference type="PROSITE" id="PS51462">
    <property type="entry name" value="NUDIX"/>
    <property type="match status" value="1"/>
</dbReference>
<dbReference type="PRINTS" id="PR00502">
    <property type="entry name" value="NUDIXFAMILY"/>
</dbReference>
<dbReference type="GO" id="GO:0046872">
    <property type="term" value="F:metal ion binding"/>
    <property type="evidence" value="ECO:0007669"/>
    <property type="project" value="UniProtKB-KW"/>
</dbReference>
<evidence type="ECO:0000256" key="4">
    <source>
        <dbReference type="ARBA" id="ARBA00022801"/>
    </source>
</evidence>
<reference evidence="8" key="1">
    <citation type="journal article" date="2014" name="Int. J. Syst. Evol. Microbiol.">
        <title>Complete genome sequence of Corynebacterium casei LMG S-19264T (=DSM 44701T), isolated from a smear-ripened cheese.</title>
        <authorList>
            <consortium name="US DOE Joint Genome Institute (JGI-PGF)"/>
            <person name="Walter F."/>
            <person name="Albersmeier A."/>
            <person name="Kalinowski J."/>
            <person name="Ruckert C."/>
        </authorList>
    </citation>
    <scope>NUCLEOTIDE SEQUENCE</scope>
    <source>
        <strain evidence="8">CGMCC 1.15179</strain>
    </source>
</reference>
<comment type="caution">
    <text evidence="8">The sequence shown here is derived from an EMBL/GenBank/DDBJ whole genome shotgun (WGS) entry which is preliminary data.</text>
</comment>
<dbReference type="RefSeq" id="WP_188646015.1">
    <property type="nucleotide sequence ID" value="NZ_BMHQ01000001.1"/>
</dbReference>
<comment type="cofactor">
    <cofactor evidence="1">
        <name>Mg(2+)</name>
        <dbReference type="ChEBI" id="CHEBI:18420"/>
    </cofactor>
</comment>
<evidence type="ECO:0000313" key="9">
    <source>
        <dbReference type="Proteomes" id="UP000625210"/>
    </source>
</evidence>
<comment type="similarity">
    <text evidence="2 6">Belongs to the Nudix hydrolase family.</text>
</comment>
<keyword evidence="5" id="KW-0460">Magnesium</keyword>
<evidence type="ECO:0000256" key="6">
    <source>
        <dbReference type="RuleBase" id="RU003476"/>
    </source>
</evidence>
<name>A0A8J2VCB5_9BACL</name>
<evidence type="ECO:0000313" key="8">
    <source>
        <dbReference type="EMBL" id="GGE04224.1"/>
    </source>
</evidence>
<evidence type="ECO:0000256" key="1">
    <source>
        <dbReference type="ARBA" id="ARBA00001946"/>
    </source>
</evidence>
<dbReference type="Gene3D" id="3.90.79.10">
    <property type="entry name" value="Nucleoside Triphosphate Pyrophosphohydrolase"/>
    <property type="match status" value="1"/>
</dbReference>
<dbReference type="Pfam" id="PF00293">
    <property type="entry name" value="NUDIX"/>
    <property type="match status" value="1"/>
</dbReference>
<dbReference type="Proteomes" id="UP000625210">
    <property type="component" value="Unassembled WGS sequence"/>
</dbReference>
<evidence type="ECO:0000256" key="3">
    <source>
        <dbReference type="ARBA" id="ARBA00022723"/>
    </source>
</evidence>
<sequence>MQRVANCILYNKGNVLLLQKPRRGWWVAPGGKMEPLETVLEAVIREFREETGLTLVQPQLRGIFTMCVKNGEQLVKEWMMFTFEARKYEGSLLSSSAEGKLGWHPLEAVSSLPSSPMDHAIFDHLLYLPGLFVGRLEYNEKEELLNISMHPPAVSSSLPS</sequence>
<protein>
    <submittedName>
        <fullName evidence="8">Putative Nudix hydrolase YvcI</fullName>
    </submittedName>
</protein>
<accession>A0A8J2VCB5</accession>
<gene>
    <name evidence="8" type="primary">yvcI</name>
    <name evidence="8" type="ORF">GCM10011571_01470</name>
</gene>
<proteinExistence type="inferred from homology"/>
<dbReference type="SUPFAM" id="SSF55811">
    <property type="entry name" value="Nudix"/>
    <property type="match status" value="1"/>
</dbReference>
<dbReference type="InterPro" id="IPR020084">
    <property type="entry name" value="NUDIX_hydrolase_CS"/>
</dbReference>
<dbReference type="InterPro" id="IPR020476">
    <property type="entry name" value="Nudix_hydrolase"/>
</dbReference>
<evidence type="ECO:0000256" key="2">
    <source>
        <dbReference type="ARBA" id="ARBA00005582"/>
    </source>
</evidence>
<dbReference type="EMBL" id="BMHQ01000001">
    <property type="protein sequence ID" value="GGE04224.1"/>
    <property type="molecule type" value="Genomic_DNA"/>
</dbReference>
<feature type="domain" description="Nudix hydrolase" evidence="7">
    <location>
        <begin position="1"/>
        <end position="132"/>
    </location>
</feature>
<reference evidence="8" key="2">
    <citation type="submission" date="2020-09" db="EMBL/GenBank/DDBJ databases">
        <authorList>
            <person name="Sun Q."/>
            <person name="Zhou Y."/>
        </authorList>
    </citation>
    <scope>NUCLEOTIDE SEQUENCE</scope>
    <source>
        <strain evidence="8">CGMCC 1.15179</strain>
    </source>
</reference>
<keyword evidence="3" id="KW-0479">Metal-binding</keyword>
<dbReference type="InterPro" id="IPR000086">
    <property type="entry name" value="NUDIX_hydrolase_dom"/>
</dbReference>
<keyword evidence="9" id="KW-1185">Reference proteome</keyword>
<dbReference type="GO" id="GO:0005737">
    <property type="term" value="C:cytoplasm"/>
    <property type="evidence" value="ECO:0007669"/>
    <property type="project" value="TreeGrafter"/>
</dbReference>
<dbReference type="PANTHER" id="PTHR43758">
    <property type="entry name" value="7,8-DIHYDRO-8-OXOGUANINE TRIPHOSPHATASE"/>
    <property type="match status" value="1"/>
</dbReference>
<dbReference type="GO" id="GO:0016818">
    <property type="term" value="F:hydrolase activity, acting on acid anhydrides, in phosphorus-containing anhydrides"/>
    <property type="evidence" value="ECO:0007669"/>
    <property type="project" value="TreeGrafter"/>
</dbReference>
<dbReference type="PROSITE" id="PS00893">
    <property type="entry name" value="NUDIX_BOX"/>
    <property type="match status" value="1"/>
</dbReference>
<keyword evidence="4 6" id="KW-0378">Hydrolase</keyword>
<dbReference type="CDD" id="cd18875">
    <property type="entry name" value="NUDIX_Hydrolase"/>
    <property type="match status" value="1"/>
</dbReference>
<evidence type="ECO:0000259" key="7">
    <source>
        <dbReference type="PROSITE" id="PS51462"/>
    </source>
</evidence>